<dbReference type="SMART" id="SM00752">
    <property type="entry name" value="HTTM"/>
    <property type="match status" value="1"/>
</dbReference>
<feature type="domain" description="HTTM-like" evidence="6">
    <location>
        <begin position="17"/>
        <end position="292"/>
    </location>
</feature>
<dbReference type="PANTHER" id="PTHR39535">
    <property type="entry name" value="SPORULATION-DELAYING PROTEIN SDPB"/>
    <property type="match status" value="1"/>
</dbReference>
<keyword evidence="3 5" id="KW-1133">Transmembrane helix</keyword>
<evidence type="ECO:0000256" key="3">
    <source>
        <dbReference type="ARBA" id="ARBA00022989"/>
    </source>
</evidence>
<protein>
    <recommendedName>
        <fullName evidence="6">HTTM-like domain-containing protein</fullName>
    </recommendedName>
</protein>
<comment type="caution">
    <text evidence="7">The sequence shown here is derived from an EMBL/GenBank/DDBJ whole genome shotgun (WGS) entry which is preliminary data.</text>
</comment>
<keyword evidence="2 5" id="KW-0812">Transmembrane</keyword>
<feature type="transmembrane region" description="Helical" evidence="5">
    <location>
        <begin position="177"/>
        <end position="199"/>
    </location>
</feature>
<evidence type="ECO:0000313" key="7">
    <source>
        <dbReference type="EMBL" id="GAA3988925.1"/>
    </source>
</evidence>
<feature type="transmembrane region" description="Helical" evidence="5">
    <location>
        <begin position="255"/>
        <end position="283"/>
    </location>
</feature>
<evidence type="ECO:0000256" key="5">
    <source>
        <dbReference type="SAM" id="Phobius"/>
    </source>
</evidence>
<dbReference type="InterPro" id="IPR011020">
    <property type="entry name" value="HTTM-like"/>
</dbReference>
<dbReference type="Pfam" id="PF05090">
    <property type="entry name" value="HTTM"/>
    <property type="match status" value="1"/>
</dbReference>
<dbReference type="PANTHER" id="PTHR39535:SF2">
    <property type="entry name" value="HTTM DOMAIN-CONTAINING PROTEIN"/>
    <property type="match status" value="1"/>
</dbReference>
<evidence type="ECO:0000313" key="8">
    <source>
        <dbReference type="Proteomes" id="UP001500742"/>
    </source>
</evidence>
<keyword evidence="8" id="KW-1185">Reference proteome</keyword>
<reference evidence="8" key="1">
    <citation type="journal article" date="2019" name="Int. J. Syst. Evol. Microbiol.">
        <title>The Global Catalogue of Microorganisms (GCM) 10K type strain sequencing project: providing services to taxonomists for standard genome sequencing and annotation.</title>
        <authorList>
            <consortium name="The Broad Institute Genomics Platform"/>
            <consortium name="The Broad Institute Genome Sequencing Center for Infectious Disease"/>
            <person name="Wu L."/>
            <person name="Ma J."/>
        </authorList>
    </citation>
    <scope>NUCLEOTIDE SEQUENCE [LARGE SCALE GENOMIC DNA]</scope>
    <source>
        <strain evidence="8">JCM 16601</strain>
    </source>
</reference>
<dbReference type="InterPro" id="IPR053934">
    <property type="entry name" value="HTTM_dom"/>
</dbReference>
<name>A0ABP7QWK8_9SPHI</name>
<dbReference type="RefSeq" id="WP_259087162.1">
    <property type="nucleotide sequence ID" value="NZ_BAAAZC010000031.1"/>
</dbReference>
<gene>
    <name evidence="7" type="ORF">GCM10022210_47560</name>
</gene>
<feature type="transmembrane region" description="Helical" evidence="5">
    <location>
        <begin position="129"/>
        <end position="156"/>
    </location>
</feature>
<proteinExistence type="predicted"/>
<evidence type="ECO:0000256" key="2">
    <source>
        <dbReference type="ARBA" id="ARBA00022692"/>
    </source>
</evidence>
<dbReference type="EMBL" id="BAAAZC010000031">
    <property type="protein sequence ID" value="GAA3988925.1"/>
    <property type="molecule type" value="Genomic_DNA"/>
</dbReference>
<organism evidence="7 8">
    <name type="scientific">Mucilaginibacter dorajii</name>
    <dbReference type="NCBI Taxonomy" id="692994"/>
    <lineage>
        <taxon>Bacteria</taxon>
        <taxon>Pseudomonadati</taxon>
        <taxon>Bacteroidota</taxon>
        <taxon>Sphingobacteriia</taxon>
        <taxon>Sphingobacteriales</taxon>
        <taxon>Sphingobacteriaceae</taxon>
        <taxon>Mucilaginibacter</taxon>
    </lineage>
</organism>
<dbReference type="InterPro" id="IPR052964">
    <property type="entry name" value="Sporulation_signal_mat"/>
</dbReference>
<accession>A0ABP7QWK8</accession>
<keyword evidence="4 5" id="KW-0472">Membrane</keyword>
<feature type="transmembrane region" description="Helical" evidence="5">
    <location>
        <begin position="222"/>
        <end position="243"/>
    </location>
</feature>
<sequence>MKTFIKNIFKQPAASVQNPLWMVCLRCGIALISFAHFMALQPDFDNIFSARAFVPPDIADATRDFLIPSIYSLHKSIQGIIPVNYETTLLFFRILYPVTLLALLAGLFTRPTAILSLALHLLITNSMEYYSYGVDLFTSIALFYCCVFPVGSLFSLDALWLKKRPPSADRISKCLKLFQIHVCIMYFFSGLEKLLGYNWRNGESIWRMLHGYNATESINFDFLYNTPIPLLIGWFTIILEMMYPLFINIPQTRKWWLAGIVIFHVSIAFFMGLYFFSSVMIILNLTAYYMPFAEDKKTVPVAQSHAELIEA</sequence>
<evidence type="ECO:0000259" key="6">
    <source>
        <dbReference type="SMART" id="SM00752"/>
    </source>
</evidence>
<dbReference type="Proteomes" id="UP001500742">
    <property type="component" value="Unassembled WGS sequence"/>
</dbReference>
<evidence type="ECO:0000256" key="1">
    <source>
        <dbReference type="ARBA" id="ARBA00004127"/>
    </source>
</evidence>
<comment type="subcellular location">
    <subcellularLocation>
        <location evidence="1">Endomembrane system</location>
        <topology evidence="1">Multi-pass membrane protein</topology>
    </subcellularLocation>
</comment>
<evidence type="ECO:0000256" key="4">
    <source>
        <dbReference type="ARBA" id="ARBA00023136"/>
    </source>
</evidence>
<feature type="transmembrane region" description="Helical" evidence="5">
    <location>
        <begin position="94"/>
        <end position="123"/>
    </location>
</feature>